<name>A0A836A547_SHEEP</name>
<evidence type="ECO:0000313" key="1">
    <source>
        <dbReference type="EMBL" id="KAG5200302.1"/>
    </source>
</evidence>
<sequence>MAVVPSVLQESEEELYSSCRQLRRRQEELNNQLFLYDTHQSLRSANRDALVREFNVNENQLQLYQEKCNRSYQHSVKQSTSIRFYTIQCRITFSSTSKCVLLPIT</sequence>
<accession>A0A836A547</accession>
<evidence type="ECO:0000313" key="2">
    <source>
        <dbReference type="Proteomes" id="UP000664991"/>
    </source>
</evidence>
<dbReference type="Proteomes" id="UP000664991">
    <property type="component" value="Chromosome 14"/>
</dbReference>
<protein>
    <submittedName>
        <fullName evidence="1">Uncharacterized protein</fullName>
    </submittedName>
</protein>
<gene>
    <name evidence="1" type="ORF">JEQ12_004836</name>
</gene>
<comment type="caution">
    <text evidence="1">The sequence shown here is derived from an EMBL/GenBank/DDBJ whole genome shotgun (WGS) entry which is preliminary data.</text>
</comment>
<proteinExistence type="predicted"/>
<dbReference type="AlphaFoldDB" id="A0A836A547"/>
<organism evidence="1 2">
    <name type="scientific">Ovis aries</name>
    <name type="common">Sheep</name>
    <dbReference type="NCBI Taxonomy" id="9940"/>
    <lineage>
        <taxon>Eukaryota</taxon>
        <taxon>Metazoa</taxon>
        <taxon>Chordata</taxon>
        <taxon>Craniata</taxon>
        <taxon>Vertebrata</taxon>
        <taxon>Euteleostomi</taxon>
        <taxon>Mammalia</taxon>
        <taxon>Eutheria</taxon>
        <taxon>Laurasiatheria</taxon>
        <taxon>Artiodactyla</taxon>
        <taxon>Ruminantia</taxon>
        <taxon>Pecora</taxon>
        <taxon>Bovidae</taxon>
        <taxon>Caprinae</taxon>
        <taxon>Ovis</taxon>
    </lineage>
</organism>
<reference evidence="1 2" key="1">
    <citation type="submission" date="2020-12" db="EMBL/GenBank/DDBJ databases">
        <title>De novo assembly of Tibetan sheep genome.</title>
        <authorList>
            <person name="Li X."/>
        </authorList>
    </citation>
    <scope>NUCLEOTIDE SEQUENCE [LARGE SCALE GENOMIC DNA]</scope>
    <source>
        <tissue evidence="1">Heart</tissue>
    </source>
</reference>
<dbReference type="EMBL" id="JAEMGP010000014">
    <property type="protein sequence ID" value="KAG5200302.1"/>
    <property type="molecule type" value="Genomic_DNA"/>
</dbReference>